<dbReference type="EMBL" id="MU806096">
    <property type="protein sequence ID" value="KAJ3840068.1"/>
    <property type="molecule type" value="Genomic_DNA"/>
</dbReference>
<gene>
    <name evidence="1" type="ORF">F5878DRAFT_614360</name>
</gene>
<dbReference type="AlphaFoldDB" id="A0AA38PBW3"/>
<comment type="caution">
    <text evidence="1">The sequence shown here is derived from an EMBL/GenBank/DDBJ whole genome shotgun (WGS) entry which is preliminary data.</text>
</comment>
<dbReference type="Proteomes" id="UP001163846">
    <property type="component" value="Unassembled WGS sequence"/>
</dbReference>
<accession>A0AA38PBW3</accession>
<proteinExistence type="predicted"/>
<organism evidence="1 2">
    <name type="scientific">Lentinula raphanica</name>
    <dbReference type="NCBI Taxonomy" id="153919"/>
    <lineage>
        <taxon>Eukaryota</taxon>
        <taxon>Fungi</taxon>
        <taxon>Dikarya</taxon>
        <taxon>Basidiomycota</taxon>
        <taxon>Agaricomycotina</taxon>
        <taxon>Agaricomycetes</taxon>
        <taxon>Agaricomycetidae</taxon>
        <taxon>Agaricales</taxon>
        <taxon>Marasmiineae</taxon>
        <taxon>Omphalotaceae</taxon>
        <taxon>Lentinula</taxon>
    </lineage>
</organism>
<evidence type="ECO:0000313" key="1">
    <source>
        <dbReference type="EMBL" id="KAJ3840068.1"/>
    </source>
</evidence>
<evidence type="ECO:0000313" key="2">
    <source>
        <dbReference type="Proteomes" id="UP001163846"/>
    </source>
</evidence>
<keyword evidence="2" id="KW-1185">Reference proteome</keyword>
<name>A0AA38PBW3_9AGAR</name>
<sequence length="172" mass="19679">MGLPEGLELLVATTTSPGRDQKVFFRNENGRTTVYSVIGSRKGGKKPSSDCIVEVDPSTILENPRSYSIPSNPGMARGLYLICSGHRIGLLCRRLTYMMRLDSSKPLRWLVQVVHLKRKPGIRTNFEEHFDQTEIQWVERRDLVAVYETEAMRARGNKQLDSVRTLYKPMHE</sequence>
<reference evidence="1" key="1">
    <citation type="submission" date="2022-08" db="EMBL/GenBank/DDBJ databases">
        <authorList>
            <consortium name="DOE Joint Genome Institute"/>
            <person name="Min B."/>
            <person name="Riley R."/>
            <person name="Sierra-Patev S."/>
            <person name="Naranjo-Ortiz M."/>
            <person name="Looney B."/>
            <person name="Konkel Z."/>
            <person name="Slot J.C."/>
            <person name="Sakamoto Y."/>
            <person name="Steenwyk J.L."/>
            <person name="Rokas A."/>
            <person name="Carro J."/>
            <person name="Camarero S."/>
            <person name="Ferreira P."/>
            <person name="Molpeceres G."/>
            <person name="Ruiz-Duenas F.J."/>
            <person name="Serrano A."/>
            <person name="Henrissat B."/>
            <person name="Drula E."/>
            <person name="Hughes K.W."/>
            <person name="Mata J.L."/>
            <person name="Ishikawa N.K."/>
            <person name="Vargas-Isla R."/>
            <person name="Ushijima S."/>
            <person name="Smith C.A."/>
            <person name="Ahrendt S."/>
            <person name="Andreopoulos W."/>
            <person name="He G."/>
            <person name="Labutti K."/>
            <person name="Lipzen A."/>
            <person name="Ng V."/>
            <person name="Sandor L."/>
            <person name="Barry K."/>
            <person name="Martinez A.T."/>
            <person name="Xiao Y."/>
            <person name="Gibbons J.G."/>
            <person name="Terashima K."/>
            <person name="Hibbett D.S."/>
            <person name="Grigoriev I.V."/>
        </authorList>
    </citation>
    <scope>NUCLEOTIDE SEQUENCE</scope>
    <source>
        <strain evidence="1">TFB9207</strain>
    </source>
</reference>
<protein>
    <submittedName>
        <fullName evidence="1">Uncharacterized protein</fullName>
    </submittedName>
</protein>